<keyword evidence="2" id="KW-0812">Transmembrane</keyword>
<evidence type="ECO:0000313" key="5">
    <source>
        <dbReference type="EMBL" id="SCX96391.1"/>
    </source>
</evidence>
<proteinExistence type="predicted"/>
<evidence type="ECO:0000256" key="1">
    <source>
        <dbReference type="SAM" id="MobiDB-lite"/>
    </source>
</evidence>
<evidence type="ECO:0000313" key="6">
    <source>
        <dbReference type="Proteomes" id="UP000183047"/>
    </source>
</evidence>
<dbReference type="PROSITE" id="PS51257">
    <property type="entry name" value="PROKAR_LIPOPROTEIN"/>
    <property type="match status" value="1"/>
</dbReference>
<dbReference type="InterPro" id="IPR025645">
    <property type="entry name" value="DUF4349"/>
</dbReference>
<sequence length="354" mass="39286">MGKNMRKRFIQKKVFIIFACVTLFVLTAMGCGSSADSSSESSDMRAESPADTVNAGRPNRAGMKSVAAEDAAMTEQAVESEAFEVEEVADTGGDAAQQEAEAVADTSRKLITTMEMSAETDNFDEASTQIEAKVGELGGYIESSDIYNGSSYGDDRSRENRRANYVIRIPADKLKEFVDGIGEAYNITSRLTNVEDVTLQYVDLESKKKALLTEEESLLKILESAQTVEDIITVQDRLSQVRYQLENMESQLRTFDNQIDYSTVNLSLEEVAKYTPVEEKGAFARMGEGFVESLKSVGNAIKEFIVWFVIHIPQLLFLAIFVAVIWISVKKYREMKKAKPVVDAEKKTEGKDGE</sequence>
<feature type="transmembrane region" description="Helical" evidence="2">
    <location>
        <begin position="304"/>
        <end position="329"/>
    </location>
</feature>
<keyword evidence="3" id="KW-0732">Signal</keyword>
<dbReference type="AlphaFoldDB" id="A0A1G5C1Z0"/>
<dbReference type="Proteomes" id="UP000183047">
    <property type="component" value="Unassembled WGS sequence"/>
</dbReference>
<accession>A0A1G5C1Z0</accession>
<gene>
    <name evidence="5" type="ORF">SAMN02910451_00938</name>
</gene>
<keyword evidence="6" id="KW-1185">Reference proteome</keyword>
<evidence type="ECO:0000256" key="3">
    <source>
        <dbReference type="SAM" id="SignalP"/>
    </source>
</evidence>
<feature type="domain" description="DUF4349" evidence="4">
    <location>
        <begin position="108"/>
        <end position="326"/>
    </location>
</feature>
<name>A0A1G5C1Z0_9FIRM</name>
<feature type="region of interest" description="Disordered" evidence="1">
    <location>
        <begin position="35"/>
        <end position="76"/>
    </location>
</feature>
<dbReference type="EMBL" id="FMUR01000005">
    <property type="protein sequence ID" value="SCX96391.1"/>
    <property type="molecule type" value="Genomic_DNA"/>
</dbReference>
<protein>
    <recommendedName>
        <fullName evidence="4">DUF4349 domain-containing protein</fullName>
    </recommendedName>
</protein>
<feature type="chain" id="PRO_5039521712" description="DUF4349 domain-containing protein" evidence="3">
    <location>
        <begin position="31"/>
        <end position="354"/>
    </location>
</feature>
<keyword evidence="2" id="KW-0472">Membrane</keyword>
<dbReference type="OrthoDB" id="2162337at2"/>
<organism evidence="5 6">
    <name type="scientific">Butyrivibrio hungatei</name>
    <dbReference type="NCBI Taxonomy" id="185008"/>
    <lineage>
        <taxon>Bacteria</taxon>
        <taxon>Bacillati</taxon>
        <taxon>Bacillota</taxon>
        <taxon>Clostridia</taxon>
        <taxon>Lachnospirales</taxon>
        <taxon>Lachnospiraceae</taxon>
        <taxon>Butyrivibrio</taxon>
    </lineage>
</organism>
<evidence type="ECO:0000256" key="2">
    <source>
        <dbReference type="SAM" id="Phobius"/>
    </source>
</evidence>
<keyword evidence="2" id="KW-1133">Transmembrane helix</keyword>
<feature type="signal peptide" evidence="3">
    <location>
        <begin position="1"/>
        <end position="30"/>
    </location>
</feature>
<evidence type="ECO:0000259" key="4">
    <source>
        <dbReference type="Pfam" id="PF14257"/>
    </source>
</evidence>
<reference evidence="6" key="1">
    <citation type="submission" date="2016-10" db="EMBL/GenBank/DDBJ databases">
        <authorList>
            <person name="Varghese N."/>
            <person name="Submissions S."/>
        </authorList>
    </citation>
    <scope>NUCLEOTIDE SEQUENCE [LARGE SCALE GENOMIC DNA]</scope>
    <source>
        <strain evidence="6">XBD2006</strain>
    </source>
</reference>
<dbReference type="Pfam" id="PF14257">
    <property type="entry name" value="DUF4349"/>
    <property type="match status" value="1"/>
</dbReference>